<evidence type="ECO:0000313" key="2">
    <source>
        <dbReference type="EMBL" id="AWN39941.1"/>
    </source>
</evidence>
<dbReference type="EMBL" id="CP029550">
    <property type="protein sequence ID" value="AWN39941.1"/>
    <property type="molecule type" value="Genomic_DNA"/>
</dbReference>
<evidence type="ECO:0000256" key="1">
    <source>
        <dbReference type="SAM" id="MobiDB-lite"/>
    </source>
</evidence>
<accession>A0A2U8W2T7</accession>
<dbReference type="KEGG" id="mets:DK389_04545"/>
<dbReference type="AlphaFoldDB" id="A0A2U8W2T7"/>
<reference evidence="3" key="1">
    <citation type="submission" date="2018-05" db="EMBL/GenBank/DDBJ databases">
        <title>Complete Genome Sequence of Methylobacterium sp. 17SD2-17.</title>
        <authorList>
            <person name="Srinivasan S."/>
        </authorList>
    </citation>
    <scope>NUCLEOTIDE SEQUENCE [LARGE SCALE GENOMIC DNA]</scope>
    <source>
        <strain evidence="3">17SD2-17</strain>
    </source>
</reference>
<evidence type="ECO:0000313" key="3">
    <source>
        <dbReference type="Proteomes" id="UP000245926"/>
    </source>
</evidence>
<dbReference type="OrthoDB" id="8020519at2"/>
<dbReference type="Proteomes" id="UP000245926">
    <property type="component" value="Chromosome"/>
</dbReference>
<protein>
    <recommendedName>
        <fullName evidence="4">Hypervirulence associated protein TUDOR domain-containing protein</fullName>
    </recommendedName>
</protein>
<evidence type="ECO:0008006" key="4">
    <source>
        <dbReference type="Google" id="ProtNLM"/>
    </source>
</evidence>
<proteinExistence type="predicted"/>
<name>A0A2U8W2T7_9HYPH</name>
<keyword evidence="3" id="KW-1185">Reference proteome</keyword>
<feature type="region of interest" description="Disordered" evidence="1">
    <location>
        <begin position="1"/>
        <end position="22"/>
    </location>
</feature>
<dbReference type="RefSeq" id="WP_109887666.1">
    <property type="nucleotide sequence ID" value="NZ_CP029550.1"/>
</dbReference>
<sequence length="66" mass="7268">MSHKFKIGQQVRQARQHGSVDRGGAVSSIYEIVRLMPEERSGEPAYRVKSALGERAALEGELTLVS</sequence>
<organism evidence="2 3">
    <name type="scientific">Methylobacterium durans</name>
    <dbReference type="NCBI Taxonomy" id="2202825"/>
    <lineage>
        <taxon>Bacteria</taxon>
        <taxon>Pseudomonadati</taxon>
        <taxon>Pseudomonadota</taxon>
        <taxon>Alphaproteobacteria</taxon>
        <taxon>Hyphomicrobiales</taxon>
        <taxon>Methylobacteriaceae</taxon>
        <taxon>Methylobacterium</taxon>
    </lineage>
</organism>
<gene>
    <name evidence="2" type="ORF">DK389_04545</name>
</gene>